<dbReference type="KEGG" id="otm:OSB_02110"/>
<keyword evidence="2" id="KW-1185">Reference proteome</keyword>
<reference evidence="1 2" key="1">
    <citation type="journal article" date="2015" name="Genome Announc.">
        <title>Closed Genome Sequence of Octadecabacter temperatus SB1, the First Mesophilic Species of the Genus Octadecabacter.</title>
        <authorList>
            <person name="Voget S."/>
            <person name="Billerbeck S."/>
            <person name="Simon M."/>
            <person name="Daniel R."/>
        </authorList>
    </citation>
    <scope>NUCLEOTIDE SEQUENCE [LARGE SCALE GENOMIC DNA]</scope>
    <source>
        <strain evidence="1 2">SB1</strain>
    </source>
</reference>
<dbReference type="STRING" id="1458307.OSB_02110"/>
<dbReference type="RefSeq" id="WP_049833233.1">
    <property type="nucleotide sequence ID" value="NZ_CP012160.1"/>
</dbReference>
<name>A0A0K0Y1G5_9RHOB</name>
<evidence type="ECO:0000313" key="1">
    <source>
        <dbReference type="EMBL" id="AKS44780.1"/>
    </source>
</evidence>
<dbReference type="AlphaFoldDB" id="A0A0K0Y1G5"/>
<gene>
    <name evidence="1" type="ORF">OSB_02110</name>
</gene>
<protein>
    <submittedName>
        <fullName evidence="1">Uncharacterized protein</fullName>
    </submittedName>
</protein>
<proteinExistence type="predicted"/>
<evidence type="ECO:0000313" key="2">
    <source>
        <dbReference type="Proteomes" id="UP000067444"/>
    </source>
</evidence>
<dbReference type="EMBL" id="CP012160">
    <property type="protein sequence ID" value="AKS44780.1"/>
    <property type="molecule type" value="Genomic_DNA"/>
</dbReference>
<sequence length="151" mass="16281">MRLVFMISAMLLASPVAAQTAFPCDWQARADSIVEPWEDNIATFANGAVRVALLDVIEPAAASYYLLVLHPPVDEMAGRVCTTVGLDDELGYAGMFFNELEASYDPAAGLTLQIPAIIYLPEQSFQNSALLQISINQSTGKVAVTQELGNE</sequence>
<dbReference type="Proteomes" id="UP000067444">
    <property type="component" value="Chromosome"/>
</dbReference>
<accession>A0A0K0Y1G5</accession>
<dbReference type="OrthoDB" id="7862810at2"/>
<organism evidence="1 2">
    <name type="scientific">Octadecabacter temperatus</name>
    <dbReference type="NCBI Taxonomy" id="1458307"/>
    <lineage>
        <taxon>Bacteria</taxon>
        <taxon>Pseudomonadati</taxon>
        <taxon>Pseudomonadota</taxon>
        <taxon>Alphaproteobacteria</taxon>
        <taxon>Rhodobacterales</taxon>
        <taxon>Roseobacteraceae</taxon>
        <taxon>Octadecabacter</taxon>
    </lineage>
</organism>